<accession>A0A3G8EWB1</accession>
<protein>
    <submittedName>
        <fullName evidence="2">Uncharacterized protein</fullName>
    </submittedName>
</protein>
<feature type="region of interest" description="Disordered" evidence="1">
    <location>
        <begin position="825"/>
        <end position="859"/>
    </location>
</feature>
<evidence type="ECO:0000256" key="1">
    <source>
        <dbReference type="SAM" id="MobiDB-lite"/>
    </source>
</evidence>
<name>A0A3G8EWB1_9VIRU</name>
<feature type="compositionally biased region" description="Low complexity" evidence="1">
    <location>
        <begin position="693"/>
        <end position="702"/>
    </location>
</feature>
<dbReference type="EMBL" id="MH766494">
    <property type="protein sequence ID" value="AZF86101.1"/>
    <property type="molecule type" value="Genomic_RNA"/>
</dbReference>
<proteinExistence type="predicted"/>
<sequence length="859" mass="94286">MPAVTVGQGEGAVKHYACPAAYGSLASRLGETPGTTKMYLHHGGSPVPLNQVNPNPAPANPFSDWEARVLGRGAGNWDNSPWKRTFRSSTIKKVINHFIAKHHAGADAEAALDALLYRTFLFKMSQLPNARENQPWPWATPMGHSRLQLPQDYTLSAYYDAFRNADTPSTTAPRLSTFMNSTNRHIIWTGYQACFSMAASITWPAHLLSMTGQVIAAINSGLGNQNNQFIANLGYALTEVLRSTDLSVWQIYHRYACALMYDFAPTEETMLTHAPQPMNGWNDNTAPFFTNAYHELWSGQIFPRLFELPSTQQGILWPEGEDRPVTTVEPPTNGVRVARDLPAFTGRAFLQDGGSTANLQYYYAVGLDGHYRYEPASTRGDIHEHLQLGTWNTPFQQEWPANPSTFASVAMGAPGTPWADFLLPGSLMTYNLGQNRIRALGTRLNPESTLTASQQRALGRDWYELSASGGDKNVVRSLCISYIPPFPVKFETNYPSDYSMAVWADVNTNAFTGVSFWTAKPKENMFPNTPTATDSAAPYLASRPSFPSSFMNANPPAVHQKPAHPIPPASSVGQRNKPRTGPQMQMLKNRKHEALIEAQKSQWLASLQEQARIKAAAQEQANQELQRMLAQQQFTDAMPSYDAVRYERPAPNRPHVFPAHNPDPRGDTQESVIPVFDANNGNAFAALADETRSAASTTRDSSGGPTPRSASTGPSGNKHKKVSFQDGPRKKLEVSRDGVTTMIDSKNPESVGDIAKAYRLHEGRVDVKHDDSTVELQPGPFVEPTFGMSRPMPGLYTGPVPPVGPVEVNDAAASKVQVGFESFVDTGHGASDPQSRIHDLRVTPIGDTRPTSSARKPEN</sequence>
<feature type="compositionally biased region" description="Polar residues" evidence="1">
    <location>
        <begin position="849"/>
        <end position="859"/>
    </location>
</feature>
<feature type="region of interest" description="Disordered" evidence="1">
    <location>
        <begin position="690"/>
        <end position="736"/>
    </location>
</feature>
<reference evidence="2" key="1">
    <citation type="submission" date="2018-08" db="EMBL/GenBank/DDBJ databases">
        <authorList>
            <person name="Zhong J."/>
            <person name="Zhu J.Z."/>
        </authorList>
    </citation>
    <scope>NUCLEOTIDE SEQUENCE</scope>
    <source>
        <strain evidence="2">BLH-1-13</strain>
    </source>
</reference>
<evidence type="ECO:0000313" key="2">
    <source>
        <dbReference type="EMBL" id="AZF86101.1"/>
    </source>
</evidence>
<feature type="region of interest" description="Disordered" evidence="1">
    <location>
        <begin position="648"/>
        <end position="671"/>
    </location>
</feature>
<organism evidence="2">
    <name type="scientific">Sclerotium rolfsii RNA virus 1</name>
    <dbReference type="NCBI Taxonomy" id="1908381"/>
    <lineage>
        <taxon>Viruses</taxon>
        <taxon>Riboviria</taxon>
        <taxon>dsRNA viruses</taxon>
    </lineage>
</organism>
<feature type="region of interest" description="Disordered" evidence="1">
    <location>
        <begin position="551"/>
        <end position="582"/>
    </location>
</feature>
<feature type="compositionally biased region" description="Basic and acidic residues" evidence="1">
    <location>
        <begin position="727"/>
        <end position="736"/>
    </location>
</feature>